<sequence length="263" mass="29137">MKKPLISIIASAGAVGVLVLAGTIVREEYIKHHIHPSLFAEQGTTVFCGNVLGEDEEIIELVARTQNQYSGGAIYQRIVEMSEPNNAEFRKAVKQQLELNECAHLDKSIHQVEDWLVLANNQNLDSVLQGEFDTLSADNLAANAQGAMLALTATTNQYFQSVSTQYQEVRIQKTVAMTRNDNSIETAFHATSKSANFEVKCVAQVLPTPAQLTRGQMMACEHYEQGELKSAVDLSQGIYLVEDYQHSERWVPLAQKLEIPESA</sequence>
<gene>
    <name evidence="1" type="ORF">MD483_21015</name>
</gene>
<evidence type="ECO:0000313" key="1">
    <source>
        <dbReference type="EMBL" id="MCW8336295.1"/>
    </source>
</evidence>
<organism evidence="1 2">
    <name type="scientific">Vibrio paucivorans</name>
    <dbReference type="NCBI Taxonomy" id="2829489"/>
    <lineage>
        <taxon>Bacteria</taxon>
        <taxon>Pseudomonadati</taxon>
        <taxon>Pseudomonadota</taxon>
        <taxon>Gammaproteobacteria</taxon>
        <taxon>Vibrionales</taxon>
        <taxon>Vibrionaceae</taxon>
        <taxon>Vibrio</taxon>
    </lineage>
</organism>
<keyword evidence="2" id="KW-1185">Reference proteome</keyword>
<protein>
    <submittedName>
        <fullName evidence="1">Uncharacterized protein</fullName>
    </submittedName>
</protein>
<name>A0A9X3HTY6_9VIBR</name>
<dbReference type="RefSeq" id="WP_252032941.1">
    <property type="nucleotide sequence ID" value="NZ_JAKRRX010000207.1"/>
</dbReference>
<evidence type="ECO:0000313" key="2">
    <source>
        <dbReference type="Proteomes" id="UP001155586"/>
    </source>
</evidence>
<dbReference type="AlphaFoldDB" id="A0A9X3HTY6"/>
<comment type="caution">
    <text evidence="1">The sequence shown here is derived from an EMBL/GenBank/DDBJ whole genome shotgun (WGS) entry which is preliminary data.</text>
</comment>
<proteinExistence type="predicted"/>
<accession>A0A9X3HTY6</accession>
<reference evidence="1" key="1">
    <citation type="submission" date="2022-02" db="EMBL/GenBank/DDBJ databases">
        <title>Vibrio sp. nov., a new bacterium isolated from Bohai sea, China.</title>
        <authorList>
            <person name="Yuan Y."/>
        </authorList>
    </citation>
    <scope>NUCLEOTIDE SEQUENCE</scope>
    <source>
        <strain evidence="1">DBSS07</strain>
    </source>
</reference>
<dbReference type="EMBL" id="JAKRRX010000207">
    <property type="protein sequence ID" value="MCW8336295.1"/>
    <property type="molecule type" value="Genomic_DNA"/>
</dbReference>
<dbReference type="Proteomes" id="UP001155586">
    <property type="component" value="Unassembled WGS sequence"/>
</dbReference>